<gene>
    <name evidence="1" type="ORF">G6048_48490</name>
</gene>
<keyword evidence="2" id="KW-1185">Reference proteome</keyword>
<organism evidence="1 2">
    <name type="scientific">Streptomyces ureilyticus</name>
    <dbReference type="NCBI Taxonomy" id="1775131"/>
    <lineage>
        <taxon>Bacteria</taxon>
        <taxon>Bacillati</taxon>
        <taxon>Actinomycetota</taxon>
        <taxon>Actinomycetes</taxon>
        <taxon>Kitasatosporales</taxon>
        <taxon>Streptomycetaceae</taxon>
        <taxon>Streptomyces</taxon>
    </lineage>
</organism>
<evidence type="ECO:0000313" key="2">
    <source>
        <dbReference type="Proteomes" id="UP001518140"/>
    </source>
</evidence>
<feature type="non-terminal residue" evidence="1">
    <location>
        <position position="1"/>
    </location>
</feature>
<protein>
    <submittedName>
        <fullName evidence="1">Uncharacterized protein</fullName>
    </submittedName>
</protein>
<evidence type="ECO:0000313" key="1">
    <source>
        <dbReference type="EMBL" id="NGO49558.1"/>
    </source>
</evidence>
<reference evidence="1 2" key="1">
    <citation type="submission" date="2020-02" db="EMBL/GenBank/DDBJ databases">
        <title>Whole-genome analyses of novel actinobacteria.</title>
        <authorList>
            <person name="Sahin N."/>
            <person name="Tokatli A."/>
        </authorList>
    </citation>
    <scope>NUCLEOTIDE SEQUENCE [LARGE SCALE GENOMIC DNA]</scope>
    <source>
        <strain evidence="1 2">YC419</strain>
    </source>
</reference>
<dbReference type="EMBL" id="JAAKZX010000522">
    <property type="protein sequence ID" value="NGO49558.1"/>
    <property type="molecule type" value="Genomic_DNA"/>
</dbReference>
<name>A0ABX0E5S7_9ACTN</name>
<sequence length="53" mass="5238">LYVGMPYGPGTGALHALPMSNVTAGGAVAAVTSYRPGQGGLPSVATRFGYAAR</sequence>
<dbReference type="Proteomes" id="UP001518140">
    <property type="component" value="Unassembled WGS sequence"/>
</dbReference>
<comment type="caution">
    <text evidence="1">The sequence shown here is derived from an EMBL/GenBank/DDBJ whole genome shotgun (WGS) entry which is preliminary data.</text>
</comment>
<proteinExistence type="predicted"/>
<accession>A0ABX0E5S7</accession>